<feature type="region of interest" description="Disordered" evidence="1">
    <location>
        <begin position="142"/>
        <end position="163"/>
    </location>
</feature>
<reference evidence="3 4" key="1">
    <citation type="submission" date="2019-12" db="EMBL/GenBank/DDBJ databases">
        <authorList>
            <person name="Alioto T."/>
            <person name="Alioto T."/>
            <person name="Gomez Garrido J."/>
        </authorList>
    </citation>
    <scope>NUCLEOTIDE SEQUENCE [LARGE SCALE GENOMIC DNA]</scope>
</reference>
<feature type="compositionally biased region" description="Low complexity" evidence="1">
    <location>
        <begin position="144"/>
        <end position="155"/>
    </location>
</feature>
<proteinExistence type="predicted"/>
<feature type="domain" description="DUF630" evidence="2">
    <location>
        <begin position="70"/>
        <end position="125"/>
    </location>
</feature>
<dbReference type="AlphaFoldDB" id="A0A8S0SJ10"/>
<dbReference type="PANTHER" id="PTHR21450">
    <property type="entry name" value="PROTEIN ALTERED PHOSPHATE STARVATION RESPONSE 1"/>
    <property type="match status" value="1"/>
</dbReference>
<dbReference type="EMBL" id="CACTIH010005433">
    <property type="protein sequence ID" value="CAA2992264.1"/>
    <property type="molecule type" value="Genomic_DNA"/>
</dbReference>
<dbReference type="PANTHER" id="PTHR21450:SF9">
    <property type="entry name" value="BZIP DOMAIN CLASS TRANSCRIPTION FACTOR (DUF630 AND DUF632)-RELATED"/>
    <property type="match status" value="1"/>
</dbReference>
<comment type="caution">
    <text evidence="3">The sequence shown here is derived from an EMBL/GenBank/DDBJ whole genome shotgun (WGS) entry which is preliminary data.</text>
</comment>
<evidence type="ECO:0000256" key="1">
    <source>
        <dbReference type="SAM" id="MobiDB-lite"/>
    </source>
</evidence>
<dbReference type="Pfam" id="PF04783">
    <property type="entry name" value="DUF630"/>
    <property type="match status" value="1"/>
</dbReference>
<accession>A0A8S0SJ10</accession>
<gene>
    <name evidence="3" type="ORF">OLEA9_A075818</name>
</gene>
<dbReference type="InterPro" id="IPR006868">
    <property type="entry name" value="DUF630"/>
</dbReference>
<keyword evidence="4" id="KW-1185">Reference proteome</keyword>
<evidence type="ECO:0000313" key="3">
    <source>
        <dbReference type="EMBL" id="CAA2992264.1"/>
    </source>
</evidence>
<dbReference type="Gramene" id="OE9A075818T1">
    <property type="protein sequence ID" value="OE9A075818C1"/>
    <property type="gene ID" value="OE9A075818"/>
</dbReference>
<evidence type="ECO:0000313" key="4">
    <source>
        <dbReference type="Proteomes" id="UP000594638"/>
    </source>
</evidence>
<sequence>MSSEFHNYRHFSFHYPPQPSSLLLPFRVSLVLHSKRAAPTNLRHRRFSSSSVLNLFFLSVLREREGVRWGCTVSKLDNEDTVRRCKEQHRLMKEAVNARHQLASAHSDYCRALHSTSSALVTFASGKPFSISDHTPAVLLRNPSSTSNATSANTSKPTFIPPPRHILSHSHSYALTRVLEGGRE</sequence>
<organism evidence="3 4">
    <name type="scientific">Olea europaea subsp. europaea</name>
    <dbReference type="NCBI Taxonomy" id="158383"/>
    <lineage>
        <taxon>Eukaryota</taxon>
        <taxon>Viridiplantae</taxon>
        <taxon>Streptophyta</taxon>
        <taxon>Embryophyta</taxon>
        <taxon>Tracheophyta</taxon>
        <taxon>Spermatophyta</taxon>
        <taxon>Magnoliopsida</taxon>
        <taxon>eudicotyledons</taxon>
        <taxon>Gunneridae</taxon>
        <taxon>Pentapetalae</taxon>
        <taxon>asterids</taxon>
        <taxon>lamiids</taxon>
        <taxon>Lamiales</taxon>
        <taxon>Oleaceae</taxon>
        <taxon>Oleeae</taxon>
        <taxon>Olea</taxon>
    </lineage>
</organism>
<protein>
    <recommendedName>
        <fullName evidence="2">DUF630 domain-containing protein</fullName>
    </recommendedName>
</protein>
<evidence type="ECO:0000259" key="2">
    <source>
        <dbReference type="Pfam" id="PF04783"/>
    </source>
</evidence>
<dbReference type="Proteomes" id="UP000594638">
    <property type="component" value="Unassembled WGS sequence"/>
</dbReference>
<name>A0A8S0SJ10_OLEEU</name>
<dbReference type="OrthoDB" id="1919226at2759"/>